<organism evidence="3 4">
    <name type="scientific">Polaribacter batillariae</name>
    <dbReference type="NCBI Taxonomy" id="2808900"/>
    <lineage>
        <taxon>Bacteria</taxon>
        <taxon>Pseudomonadati</taxon>
        <taxon>Bacteroidota</taxon>
        <taxon>Flavobacteriia</taxon>
        <taxon>Flavobacteriales</taxon>
        <taxon>Flavobacteriaceae</taxon>
    </lineage>
</organism>
<name>A0ABX7ST43_9FLAO</name>
<keyword evidence="4" id="KW-1185">Reference proteome</keyword>
<accession>A0ABX7ST43</accession>
<keyword evidence="1" id="KW-0732">Signal</keyword>
<proteinExistence type="predicted"/>
<protein>
    <submittedName>
        <fullName evidence="3">T9SS type A sorting domain-containing protein</fullName>
    </submittedName>
</protein>
<feature type="domain" description="Secretion system C-terminal sorting" evidence="2">
    <location>
        <begin position="476"/>
        <end position="561"/>
    </location>
</feature>
<dbReference type="Proteomes" id="UP000663935">
    <property type="component" value="Chromosome"/>
</dbReference>
<evidence type="ECO:0000259" key="2">
    <source>
        <dbReference type="Pfam" id="PF18962"/>
    </source>
</evidence>
<gene>
    <name evidence="3" type="ORF">JL193_15180</name>
</gene>
<dbReference type="InterPro" id="IPR026444">
    <property type="entry name" value="Secre_tail"/>
</dbReference>
<evidence type="ECO:0000313" key="4">
    <source>
        <dbReference type="Proteomes" id="UP000663935"/>
    </source>
</evidence>
<dbReference type="EMBL" id="CP071795">
    <property type="protein sequence ID" value="QTD37415.1"/>
    <property type="molecule type" value="Genomic_DNA"/>
</dbReference>
<sequence>MSGKKVATPGQRFLDMRGYIDLSFLIFDWTINVFTTKNNYQPEYNKTELLYDTRTYGAGFLYISYHRGKYSFTNNNKKGSLDVVPGGLFNSGNDYKEEAIKEIKGSSARRKMYIPSTEEGLVNPHAFIPTHSALDTKGFKDWYQPIDHNLVCSKQTPFDSYYGEENNTPHVTFTQKAKNWLFKELGGFQQIPANIVDHSLTSPRVTLCLNLKNEVIVSLNSDPCTSSKAIAWEISSNLEKINATPYSITVKAINDDNSNAFIKAKLEDGHNTLKNFNILDKPTISFNNTSLRDAILAGVAPSNYPDVFITEGSKIKINQTLVHTVSWKYTRERKYIPEDAPGTHTYYDPASLVGDFLPYFSCEDDISSFSLPSKSVAGLVPLIDYHFQEELYRVLPDNYNNPLPDGSAYPFDLPTIQQASLDESSKIVFSETGFLEVEVTAQNDCGCATDTNVYKTAIPASTATTPQPFVTFTLTPNPAEDGFVTVTLDRRTKTTNPATIENINCNIAFTKVTTGTTLLTKEITFSNNTQVDLINLSNFSTGVYTVTVTSSYGTTSKQLIIE</sequence>
<dbReference type="Pfam" id="PF18962">
    <property type="entry name" value="Por_Secre_tail"/>
    <property type="match status" value="1"/>
</dbReference>
<reference evidence="3 4" key="1">
    <citation type="submission" date="2021-03" db="EMBL/GenBank/DDBJ databases">
        <title>Complete genome of Polaribacter_sp.G4M1.</title>
        <authorList>
            <person name="Jeong S.W."/>
            <person name="Bae J.W."/>
        </authorList>
    </citation>
    <scope>NUCLEOTIDE SEQUENCE [LARGE SCALE GENOMIC DNA]</scope>
    <source>
        <strain evidence="3 4">G4M1</strain>
    </source>
</reference>
<evidence type="ECO:0000256" key="1">
    <source>
        <dbReference type="ARBA" id="ARBA00022729"/>
    </source>
</evidence>
<dbReference type="RefSeq" id="WP_207971586.1">
    <property type="nucleotide sequence ID" value="NZ_CP071795.1"/>
</dbReference>
<evidence type="ECO:0000313" key="3">
    <source>
        <dbReference type="EMBL" id="QTD37415.1"/>
    </source>
</evidence>